<dbReference type="OrthoDB" id="3364440at2759"/>
<protein>
    <recommendedName>
        <fullName evidence="1">Amidohydrolase-related domain-containing protein</fullName>
    </recommendedName>
</protein>
<sequence length="417" mass="46967">MSSRLPHLFRAAYNCPIIDNHAHALLKVDYKDSFPIEGIFAEASGDALTQDSPHTISCFRAAAQLAELLGLPKDATWEEVKVKRAEIDYQTLCKMCFDPTKIVGILLDDGLAGGDKVEDISWHGRFAKSGVWRIVRIETEAEEILKKIVSSITESFEDLADVHDRIYDAFTSKFEHRLKELATSLEERVAGFKSVVCYRTGLNVSPHHDIREIQYALVKAGVMYKQTGKLRLQYKALNDYVVRACLAVAQTTDKPVQFHTGLGDNDITLTLSSPAHLQPLIKAFPSAKFVILHGSYPFTREAGYLTAVYQNVFFDFGEVFPFVSGHGQREVVRQVLELSPTNKIMWSTDGHYWPETYYLATIQARKALYDVLSETVHSEELTESQAVDIIKKVLFTNANRIYGLGLEEPKDVEQDVN</sequence>
<dbReference type="PANTHER" id="PTHR43383:SF2">
    <property type="entry name" value="AMIDOHYDROLASE 2 FAMILY PROTEIN"/>
    <property type="match status" value="1"/>
</dbReference>
<proteinExistence type="predicted"/>
<dbReference type="InterPro" id="IPR032466">
    <property type="entry name" value="Metal_Hydrolase"/>
</dbReference>
<feature type="domain" description="Amidohydrolase-related" evidence="1">
    <location>
        <begin position="212"/>
        <end position="404"/>
    </location>
</feature>
<organism evidence="2 3">
    <name type="scientific">Amanita thiersii Skay4041</name>
    <dbReference type="NCBI Taxonomy" id="703135"/>
    <lineage>
        <taxon>Eukaryota</taxon>
        <taxon>Fungi</taxon>
        <taxon>Dikarya</taxon>
        <taxon>Basidiomycota</taxon>
        <taxon>Agaricomycotina</taxon>
        <taxon>Agaricomycetes</taxon>
        <taxon>Agaricomycetidae</taxon>
        <taxon>Agaricales</taxon>
        <taxon>Pluteineae</taxon>
        <taxon>Amanitaceae</taxon>
        <taxon>Amanita</taxon>
    </lineage>
</organism>
<accession>A0A2A9NNI3</accession>
<name>A0A2A9NNI3_9AGAR</name>
<dbReference type="PANTHER" id="PTHR43383">
    <property type="entry name" value="NODULIN 6"/>
    <property type="match status" value="1"/>
</dbReference>
<dbReference type="EMBL" id="KZ302033">
    <property type="protein sequence ID" value="PFH49306.1"/>
    <property type="molecule type" value="Genomic_DNA"/>
</dbReference>
<evidence type="ECO:0000313" key="2">
    <source>
        <dbReference type="EMBL" id="PFH49306.1"/>
    </source>
</evidence>
<dbReference type="Proteomes" id="UP000242287">
    <property type="component" value="Unassembled WGS sequence"/>
</dbReference>
<keyword evidence="3" id="KW-1185">Reference proteome</keyword>
<reference evidence="2 3" key="1">
    <citation type="submission" date="2014-02" db="EMBL/GenBank/DDBJ databases">
        <title>Transposable element dynamics among asymbiotic and ectomycorrhizal Amanita fungi.</title>
        <authorList>
            <consortium name="DOE Joint Genome Institute"/>
            <person name="Hess J."/>
            <person name="Skrede I."/>
            <person name="Wolfe B."/>
            <person name="LaButti K."/>
            <person name="Ohm R.A."/>
            <person name="Grigoriev I.V."/>
            <person name="Pringle A."/>
        </authorList>
    </citation>
    <scope>NUCLEOTIDE SEQUENCE [LARGE SCALE GENOMIC DNA]</scope>
    <source>
        <strain evidence="2 3">SKay4041</strain>
    </source>
</reference>
<gene>
    <name evidence="2" type="ORF">AMATHDRAFT_41638</name>
</gene>
<dbReference type="STRING" id="703135.A0A2A9NNI3"/>
<dbReference type="SUPFAM" id="SSF51556">
    <property type="entry name" value="Metallo-dependent hydrolases"/>
    <property type="match status" value="1"/>
</dbReference>
<dbReference type="GO" id="GO:0016787">
    <property type="term" value="F:hydrolase activity"/>
    <property type="evidence" value="ECO:0007669"/>
    <property type="project" value="InterPro"/>
</dbReference>
<evidence type="ECO:0000313" key="3">
    <source>
        <dbReference type="Proteomes" id="UP000242287"/>
    </source>
</evidence>
<evidence type="ECO:0000259" key="1">
    <source>
        <dbReference type="Pfam" id="PF04909"/>
    </source>
</evidence>
<dbReference type="Pfam" id="PF04909">
    <property type="entry name" value="Amidohydro_2"/>
    <property type="match status" value="1"/>
</dbReference>
<dbReference type="AlphaFoldDB" id="A0A2A9NNI3"/>
<dbReference type="Gene3D" id="3.20.20.140">
    <property type="entry name" value="Metal-dependent hydrolases"/>
    <property type="match status" value="1"/>
</dbReference>
<dbReference type="InterPro" id="IPR006680">
    <property type="entry name" value="Amidohydro-rel"/>
</dbReference>